<dbReference type="AlphaFoldDB" id="A0AA39L6X0"/>
<evidence type="ECO:0000256" key="5">
    <source>
        <dbReference type="RuleBase" id="RU361187"/>
    </source>
</evidence>
<comment type="similarity">
    <text evidence="1 5">Belongs to the glycosyl hydrolase 43 family.</text>
</comment>
<evidence type="ECO:0000313" key="7">
    <source>
        <dbReference type="Proteomes" id="UP001175261"/>
    </source>
</evidence>
<dbReference type="Pfam" id="PF04616">
    <property type="entry name" value="Glyco_hydro_43"/>
    <property type="match status" value="1"/>
</dbReference>
<evidence type="ECO:0000256" key="2">
    <source>
        <dbReference type="ARBA" id="ARBA00022729"/>
    </source>
</evidence>
<keyword evidence="2" id="KW-0732">Signal</keyword>
<dbReference type="Gene3D" id="2.115.10.20">
    <property type="entry name" value="Glycosyl hydrolase domain, family 43"/>
    <property type="match status" value="1"/>
</dbReference>
<comment type="caution">
    <text evidence="6">The sequence shown here is derived from an EMBL/GenBank/DDBJ whole genome shotgun (WGS) entry which is preliminary data.</text>
</comment>
<keyword evidence="7" id="KW-1185">Reference proteome</keyword>
<dbReference type="GO" id="GO:0046373">
    <property type="term" value="P:L-arabinose metabolic process"/>
    <property type="evidence" value="ECO:0007669"/>
    <property type="project" value="InterPro"/>
</dbReference>
<dbReference type="Proteomes" id="UP001175261">
    <property type="component" value="Unassembled WGS sequence"/>
</dbReference>
<dbReference type="EMBL" id="JAPDFR010000005">
    <property type="protein sequence ID" value="KAK0386210.1"/>
    <property type="molecule type" value="Genomic_DNA"/>
</dbReference>
<dbReference type="InterPro" id="IPR006710">
    <property type="entry name" value="Glyco_hydro_43"/>
</dbReference>
<dbReference type="InterPro" id="IPR036195">
    <property type="entry name" value="AbfB_ABD_sf"/>
</dbReference>
<keyword evidence="4 5" id="KW-0326">Glycosidase</keyword>
<name>A0AA39L6X0_SARSR</name>
<keyword evidence="3 5" id="KW-0378">Hydrolase</keyword>
<dbReference type="Gene3D" id="2.80.10.50">
    <property type="match status" value="1"/>
</dbReference>
<dbReference type="InterPro" id="IPR023296">
    <property type="entry name" value="Glyco_hydro_beta-prop_sf"/>
</dbReference>
<sequence length="446" mass="48978">MASPAVSYNNTLIEQRADPHIVKHADGHYYFTATVPAYDRVILRSAPTIQGLQAAEEVTIWTRKESGPGSGYVWAPELHHIDDKWYIYVALGGAGDWRIRPNVLEGTGDDPLTAIWEEKGEVKTDWDTFSLDMSFFEVNGERYLIWAQDDPTWGDSNTSLMLARATNPWTIAKPAVAISRPDLAWERVGHNVNEGAYAITRNGRVYITYSASATDHNYCMGLLSASADADLLDPASWTKAQTPIFQSNEAAGQWGPGHSAFTTSEDGLSDLLVYHDRGYRDIDGEPLDNPDRRTRVQKVYWNADGPVLGVPVPDGPTPMRLRSLLNETLFVRHNGEDAAAELTDESAPLIETQFRLGDRGGGGTVAIETASNPGRYLVRAERGLRLGAQGEVTEFVRVAGLADDEGISLEVKGEEGVYIVAGEDGEVMLEKVDDAMQRGGATFYLE</sequence>
<dbReference type="GO" id="GO:0046556">
    <property type="term" value="F:alpha-L-arabinofuranosidase activity"/>
    <property type="evidence" value="ECO:0007669"/>
    <property type="project" value="InterPro"/>
</dbReference>
<accession>A0AA39L6X0</accession>
<evidence type="ECO:0000256" key="1">
    <source>
        <dbReference type="ARBA" id="ARBA00009865"/>
    </source>
</evidence>
<protein>
    <submittedName>
        <fullName evidence="6">Uncharacterized protein</fullName>
    </submittedName>
</protein>
<dbReference type="PANTHER" id="PTHR43817:SF1">
    <property type="entry name" value="HYDROLASE, FAMILY 43, PUTATIVE (AFU_ORTHOLOGUE AFUA_3G01660)-RELATED"/>
    <property type="match status" value="1"/>
</dbReference>
<evidence type="ECO:0000256" key="4">
    <source>
        <dbReference type="ARBA" id="ARBA00023295"/>
    </source>
</evidence>
<organism evidence="6 7">
    <name type="scientific">Sarocladium strictum</name>
    <name type="common">Black bundle disease fungus</name>
    <name type="synonym">Acremonium strictum</name>
    <dbReference type="NCBI Taxonomy" id="5046"/>
    <lineage>
        <taxon>Eukaryota</taxon>
        <taxon>Fungi</taxon>
        <taxon>Dikarya</taxon>
        <taxon>Ascomycota</taxon>
        <taxon>Pezizomycotina</taxon>
        <taxon>Sordariomycetes</taxon>
        <taxon>Hypocreomycetidae</taxon>
        <taxon>Hypocreales</taxon>
        <taxon>Sarocladiaceae</taxon>
        <taxon>Sarocladium</taxon>
    </lineage>
</organism>
<evidence type="ECO:0000313" key="6">
    <source>
        <dbReference type="EMBL" id="KAK0386210.1"/>
    </source>
</evidence>
<evidence type="ECO:0000256" key="3">
    <source>
        <dbReference type="ARBA" id="ARBA00022801"/>
    </source>
</evidence>
<dbReference type="SUPFAM" id="SSF75005">
    <property type="entry name" value="Arabinanase/levansucrase/invertase"/>
    <property type="match status" value="1"/>
</dbReference>
<dbReference type="PANTHER" id="PTHR43817">
    <property type="entry name" value="GLYCOSYL HYDROLASE"/>
    <property type="match status" value="1"/>
</dbReference>
<proteinExistence type="inferred from homology"/>
<gene>
    <name evidence="6" type="ORF">NLU13_6047</name>
</gene>
<dbReference type="SUPFAM" id="SSF110221">
    <property type="entry name" value="AbfB domain"/>
    <property type="match status" value="1"/>
</dbReference>
<reference evidence="6" key="1">
    <citation type="submission" date="2022-10" db="EMBL/GenBank/DDBJ databases">
        <title>Determination and structural analysis of whole genome sequence of Sarocladium strictum F4-1.</title>
        <authorList>
            <person name="Hu L."/>
            <person name="Jiang Y."/>
        </authorList>
    </citation>
    <scope>NUCLEOTIDE SEQUENCE</scope>
    <source>
        <strain evidence="6">F4-1</strain>
    </source>
</reference>